<comment type="caution">
    <text evidence="1">The sequence shown here is derived from an EMBL/GenBank/DDBJ whole genome shotgun (WGS) entry which is preliminary data.</text>
</comment>
<gene>
    <name evidence="1" type="ORF">RFH988_LOCUS6586</name>
</gene>
<feature type="non-terminal residue" evidence="1">
    <location>
        <position position="1"/>
    </location>
</feature>
<dbReference type="EMBL" id="CAJNOO010000200">
    <property type="protein sequence ID" value="CAF0853508.1"/>
    <property type="molecule type" value="Genomic_DNA"/>
</dbReference>
<evidence type="ECO:0000313" key="1">
    <source>
        <dbReference type="EMBL" id="CAF0853508.1"/>
    </source>
</evidence>
<dbReference type="AlphaFoldDB" id="A0A813WH88"/>
<dbReference type="Proteomes" id="UP000663882">
    <property type="component" value="Unassembled WGS sequence"/>
</dbReference>
<accession>A0A813WH88</accession>
<protein>
    <submittedName>
        <fullName evidence="1">Uncharacterized protein</fullName>
    </submittedName>
</protein>
<proteinExistence type="predicted"/>
<name>A0A813WH88_9BILA</name>
<reference evidence="1" key="1">
    <citation type="submission" date="2021-02" db="EMBL/GenBank/DDBJ databases">
        <authorList>
            <person name="Nowell W R."/>
        </authorList>
    </citation>
    <scope>NUCLEOTIDE SEQUENCE</scope>
</reference>
<sequence>VDLIIKNTTAFDDSEKTGLLKFTVALKLAHAEGKNATKKADAFEQVYHNSSYIVTSADTNSTFDMDPPLIPNLNTLKTYDSNMPAIINDNNLLLDNTYGLGDSASANINFFSHSLSQTPRKVHHH</sequence>
<organism evidence="1 2">
    <name type="scientific">Rotaria sordida</name>
    <dbReference type="NCBI Taxonomy" id="392033"/>
    <lineage>
        <taxon>Eukaryota</taxon>
        <taxon>Metazoa</taxon>
        <taxon>Spiralia</taxon>
        <taxon>Gnathifera</taxon>
        <taxon>Rotifera</taxon>
        <taxon>Eurotatoria</taxon>
        <taxon>Bdelloidea</taxon>
        <taxon>Philodinida</taxon>
        <taxon>Philodinidae</taxon>
        <taxon>Rotaria</taxon>
    </lineage>
</organism>
<evidence type="ECO:0000313" key="2">
    <source>
        <dbReference type="Proteomes" id="UP000663882"/>
    </source>
</evidence>